<dbReference type="InterPro" id="IPR043149">
    <property type="entry name" value="TagF_N"/>
</dbReference>
<keyword evidence="6" id="KW-0472">Membrane</keyword>
<dbReference type="AlphaFoldDB" id="A0A031FP29"/>
<reference evidence="7 8" key="1">
    <citation type="submission" date="2014-03" db="EMBL/GenBank/DDBJ databases">
        <title>Draft Genome Sequences of 13 Willow Endophytes.</title>
        <authorList>
            <person name="Gan H.Y."/>
            <person name="Gan H.M."/>
            <person name="Savka M.A."/>
            <person name="Hudson A.O."/>
        </authorList>
    </citation>
    <scope>NUCLEOTIDE SEQUENCE [LARGE SCALE GENOMIC DNA]</scope>
    <source>
        <strain evidence="7 8">RIT293</strain>
    </source>
</reference>
<dbReference type="Gene3D" id="3.40.50.11820">
    <property type="match status" value="2"/>
</dbReference>
<dbReference type="Proteomes" id="UP000024001">
    <property type="component" value="Unassembled WGS sequence"/>
</dbReference>
<keyword evidence="3" id="KW-1003">Cell membrane</keyword>
<evidence type="ECO:0000256" key="1">
    <source>
        <dbReference type="ARBA" id="ARBA00004202"/>
    </source>
</evidence>
<dbReference type="Gene3D" id="3.40.50.12580">
    <property type="match status" value="2"/>
</dbReference>
<dbReference type="eggNOG" id="COG1887">
    <property type="taxonomic scope" value="Bacteria"/>
</dbReference>
<name>A0A031FP29_9MICO</name>
<dbReference type="OrthoDB" id="8549922at2"/>
<organism evidence="7 8">
    <name type="scientific">Microbacterium oleivorans</name>
    <dbReference type="NCBI Taxonomy" id="273677"/>
    <lineage>
        <taxon>Bacteria</taxon>
        <taxon>Bacillati</taxon>
        <taxon>Actinomycetota</taxon>
        <taxon>Actinomycetes</taxon>
        <taxon>Micrococcales</taxon>
        <taxon>Microbacteriaceae</taxon>
        <taxon>Microbacterium</taxon>
    </lineage>
</organism>
<dbReference type="GO" id="GO:0019350">
    <property type="term" value="P:teichoic acid biosynthetic process"/>
    <property type="evidence" value="ECO:0007669"/>
    <property type="project" value="UniProtKB-KW"/>
</dbReference>
<dbReference type="EMBL" id="JFYO01000007">
    <property type="protein sequence ID" value="EZP26047.1"/>
    <property type="molecule type" value="Genomic_DNA"/>
</dbReference>
<evidence type="ECO:0000256" key="5">
    <source>
        <dbReference type="ARBA" id="ARBA00022944"/>
    </source>
</evidence>
<dbReference type="GO" id="GO:0005886">
    <property type="term" value="C:plasma membrane"/>
    <property type="evidence" value="ECO:0007669"/>
    <property type="project" value="UniProtKB-SubCell"/>
</dbReference>
<dbReference type="InterPro" id="IPR043148">
    <property type="entry name" value="TagF_C"/>
</dbReference>
<keyword evidence="8" id="KW-1185">Reference proteome</keyword>
<comment type="similarity">
    <text evidence="2">Belongs to the CDP-glycerol glycerophosphotransferase family.</text>
</comment>
<dbReference type="Pfam" id="PF04464">
    <property type="entry name" value="Glyphos_transf"/>
    <property type="match status" value="2"/>
</dbReference>
<dbReference type="PANTHER" id="PTHR37316">
    <property type="entry name" value="TEICHOIC ACID GLYCEROL-PHOSPHATE PRIMASE"/>
    <property type="match status" value="1"/>
</dbReference>
<comment type="caution">
    <text evidence="7">The sequence shown here is derived from an EMBL/GenBank/DDBJ whole genome shotgun (WGS) entry which is preliminary data.</text>
</comment>
<proteinExistence type="inferred from homology"/>
<protein>
    <submittedName>
        <fullName evidence="7">Putative glycosyl/glycerophosphate transferase</fullName>
    </submittedName>
</protein>
<dbReference type="PANTHER" id="PTHR37316:SF2">
    <property type="entry name" value="TEICHOIC ACID RIBITOL-PHOSPHATE POLYMERASE TARK"/>
    <property type="match status" value="1"/>
</dbReference>
<evidence type="ECO:0000256" key="2">
    <source>
        <dbReference type="ARBA" id="ARBA00010488"/>
    </source>
</evidence>
<evidence type="ECO:0000256" key="6">
    <source>
        <dbReference type="ARBA" id="ARBA00023136"/>
    </source>
</evidence>
<gene>
    <name evidence="7" type="ORF">BW34_02379</name>
</gene>
<dbReference type="SUPFAM" id="SSF53756">
    <property type="entry name" value="UDP-Glycosyltransferase/glycogen phosphorylase"/>
    <property type="match status" value="2"/>
</dbReference>
<dbReference type="RefSeq" id="WP_036312710.1">
    <property type="nucleotide sequence ID" value="NZ_JFYO01000007.1"/>
</dbReference>
<evidence type="ECO:0000256" key="3">
    <source>
        <dbReference type="ARBA" id="ARBA00022475"/>
    </source>
</evidence>
<comment type="subcellular location">
    <subcellularLocation>
        <location evidence="1">Cell membrane</location>
        <topology evidence="1">Peripheral membrane protein</topology>
    </subcellularLocation>
</comment>
<accession>A0A031FP29</accession>
<dbReference type="InterPro" id="IPR007554">
    <property type="entry name" value="Glycerophosphate_synth"/>
</dbReference>
<evidence type="ECO:0000256" key="4">
    <source>
        <dbReference type="ARBA" id="ARBA00022679"/>
    </source>
</evidence>
<evidence type="ECO:0000313" key="7">
    <source>
        <dbReference type="EMBL" id="EZP26047.1"/>
    </source>
</evidence>
<dbReference type="InterPro" id="IPR051612">
    <property type="entry name" value="Teichoic_Acid_Biosynth"/>
</dbReference>
<dbReference type="PATRIC" id="fig|273677.3.peg.2360"/>
<sequence>MRELLRTSRLLRWIRAQPVALPYRILRRITRIRSDRFLFLSDSHVGYTGNMGFVRDELLRRMPEAQVAGVFKPSLTARRPVRDVIRLPWLLATSGTIVVDDFYPIIYPLPIRRGARLVQIWHAAGAFKQVGHSRAGLPGGPVPGSDIHRNYTHVPVSSEAVRADYAEAFGIDLSRVQALGVPRTDAFFDPENVATTRQRVRARLGIRDGERLVLYAPTFRGNGQRSARPEESADWGAIAHELGDGFRIVVRQHPFAAKSAPPLPAHILDGGAEEMNDLLMATDVLVTDYSSSIFEFALLRRPIVLFVPDLDDYAGSRSFYRPFESYAIGPVVRDPGGLASALRTAEVDEPALEAFLDEFCDALDGESTSRIVERMLLASPDRVVVDEGTVAPGSVEPTRARGAMGLRVAAARLARLILSVAYAPLKLLPVQRKVVMVSREHPVVPDDFTDLAAALTTRDPAVRVVMLVRMVPPGILRKIGYGLHLLRQLYHVATARVLVIDTYSIVASVLPHRDELTVIQMWHALGAFKKFGLSILGLEEGRDRRLADAMRMHQGYDIVLTSAEDCRPAFAEAFGTPPDRVRVAPLPRVDRLRDPERRARTRERILATLPHLAGRRIAVFAPTFRLDGTVAVDVRALTEALRVQGVHTVVKLHPLMHGDFGPDVDTGGDFSTQEMLAVADVFITDYSSALYEAAVLEIPTYFLTPDLDAYLASRDFYLDYRRDLPGPIVATVDHLAEAVGRKDASPADARRFAKRWVQIPGDPTPVAGATPCADAIADLIADRLG</sequence>
<keyword evidence="5" id="KW-0777">Teichoic acid biosynthesis</keyword>
<keyword evidence="4 7" id="KW-0808">Transferase</keyword>
<dbReference type="GO" id="GO:0047355">
    <property type="term" value="F:CDP-glycerol glycerophosphotransferase activity"/>
    <property type="evidence" value="ECO:0007669"/>
    <property type="project" value="InterPro"/>
</dbReference>
<evidence type="ECO:0000313" key="8">
    <source>
        <dbReference type="Proteomes" id="UP000024001"/>
    </source>
</evidence>